<protein>
    <submittedName>
        <fullName evidence="5">Helix-turn-helix transcriptional regulator</fullName>
    </submittedName>
</protein>
<accession>A0A6L5YCD3</accession>
<dbReference type="PROSITE" id="PS51118">
    <property type="entry name" value="HTH_HXLR"/>
    <property type="match status" value="1"/>
</dbReference>
<evidence type="ECO:0000313" key="6">
    <source>
        <dbReference type="Proteomes" id="UP000473699"/>
    </source>
</evidence>
<evidence type="ECO:0000256" key="2">
    <source>
        <dbReference type="ARBA" id="ARBA00023125"/>
    </source>
</evidence>
<keyword evidence="3" id="KW-0804">Transcription</keyword>
<evidence type="ECO:0000313" key="5">
    <source>
        <dbReference type="EMBL" id="MST55911.1"/>
    </source>
</evidence>
<keyword evidence="1" id="KW-0805">Transcription regulation</keyword>
<reference evidence="5 6" key="1">
    <citation type="submission" date="2019-08" db="EMBL/GenBank/DDBJ databases">
        <title>In-depth cultivation of the pig gut microbiome towards novel bacterial diversity and tailored functional studies.</title>
        <authorList>
            <person name="Wylensek D."/>
            <person name="Hitch T.C.A."/>
            <person name="Clavel T."/>
        </authorList>
    </citation>
    <scope>NUCLEOTIDE SEQUENCE [LARGE SCALE GENOMIC DNA]</scope>
    <source>
        <strain evidence="5 6">SM-530-WT-4B</strain>
    </source>
</reference>
<keyword evidence="2" id="KW-0238">DNA-binding</keyword>
<sequence>MDKQDLFPACPVETTLKLIGDKWSVLILRDLFLGARRFSELKRSLAGISQKVLTSQLRSMEKAGLVDRAVYPEVPPRVEYSLTARGRSLRPVIESMWNWGRAFKEDLGLDVAAIPERMPVSAEPREQ</sequence>
<dbReference type="Gene3D" id="1.10.10.10">
    <property type="entry name" value="Winged helix-like DNA-binding domain superfamily/Winged helix DNA-binding domain"/>
    <property type="match status" value="1"/>
</dbReference>
<dbReference type="InterPro" id="IPR002577">
    <property type="entry name" value="HTH_HxlR"/>
</dbReference>
<feature type="domain" description="HTH hxlR-type" evidence="4">
    <location>
        <begin position="10"/>
        <end position="108"/>
    </location>
</feature>
<proteinExistence type="predicted"/>
<gene>
    <name evidence="5" type="ORF">FYJ74_07695</name>
</gene>
<dbReference type="PANTHER" id="PTHR33204:SF37">
    <property type="entry name" value="HTH-TYPE TRANSCRIPTIONAL REGULATOR YODB"/>
    <property type="match status" value="1"/>
</dbReference>
<keyword evidence="6" id="KW-1185">Reference proteome</keyword>
<dbReference type="RefSeq" id="WP_154528996.1">
    <property type="nucleotide sequence ID" value="NZ_JAXDZJ010000044.1"/>
</dbReference>
<dbReference type="AlphaFoldDB" id="A0A6L5YCD3"/>
<name>A0A6L5YCD3_9BACT</name>
<dbReference type="GO" id="GO:0003677">
    <property type="term" value="F:DNA binding"/>
    <property type="evidence" value="ECO:0007669"/>
    <property type="project" value="UniProtKB-KW"/>
</dbReference>
<dbReference type="InterPro" id="IPR011991">
    <property type="entry name" value="ArsR-like_HTH"/>
</dbReference>
<comment type="caution">
    <text evidence="5">The sequence shown here is derived from an EMBL/GenBank/DDBJ whole genome shotgun (WGS) entry which is preliminary data.</text>
</comment>
<dbReference type="CDD" id="cd00090">
    <property type="entry name" value="HTH_ARSR"/>
    <property type="match status" value="1"/>
</dbReference>
<evidence type="ECO:0000256" key="1">
    <source>
        <dbReference type="ARBA" id="ARBA00023015"/>
    </source>
</evidence>
<dbReference type="InterPro" id="IPR036388">
    <property type="entry name" value="WH-like_DNA-bd_sf"/>
</dbReference>
<evidence type="ECO:0000256" key="3">
    <source>
        <dbReference type="ARBA" id="ARBA00023163"/>
    </source>
</evidence>
<organism evidence="5 6">
    <name type="scientific">Pyramidobacter porci</name>
    <dbReference type="NCBI Taxonomy" id="2605789"/>
    <lineage>
        <taxon>Bacteria</taxon>
        <taxon>Thermotogati</taxon>
        <taxon>Synergistota</taxon>
        <taxon>Synergistia</taxon>
        <taxon>Synergistales</taxon>
        <taxon>Dethiosulfovibrionaceae</taxon>
        <taxon>Pyramidobacter</taxon>
    </lineage>
</organism>
<dbReference type="PANTHER" id="PTHR33204">
    <property type="entry name" value="TRANSCRIPTIONAL REGULATOR, MARR FAMILY"/>
    <property type="match status" value="1"/>
</dbReference>
<evidence type="ECO:0000259" key="4">
    <source>
        <dbReference type="PROSITE" id="PS51118"/>
    </source>
</evidence>
<dbReference type="SUPFAM" id="SSF46785">
    <property type="entry name" value="Winged helix' DNA-binding domain"/>
    <property type="match status" value="1"/>
</dbReference>
<dbReference type="Pfam" id="PF01638">
    <property type="entry name" value="HxlR"/>
    <property type="match status" value="1"/>
</dbReference>
<dbReference type="InterPro" id="IPR036390">
    <property type="entry name" value="WH_DNA-bd_sf"/>
</dbReference>
<dbReference type="Proteomes" id="UP000473699">
    <property type="component" value="Unassembled WGS sequence"/>
</dbReference>
<dbReference type="EMBL" id="VUNH01000007">
    <property type="protein sequence ID" value="MST55911.1"/>
    <property type="molecule type" value="Genomic_DNA"/>
</dbReference>